<keyword evidence="6" id="KW-1185">Reference proteome</keyword>
<dbReference type="SUPFAM" id="SSF56436">
    <property type="entry name" value="C-type lectin-like"/>
    <property type="match status" value="1"/>
</dbReference>
<dbReference type="InterPro" id="IPR016187">
    <property type="entry name" value="CTDL_fold"/>
</dbReference>
<feature type="domain" description="C-type lectin" evidence="3">
    <location>
        <begin position="290"/>
        <end position="406"/>
    </location>
</feature>
<dbReference type="Pfam" id="PF06119">
    <property type="entry name" value="NIDO"/>
    <property type="match status" value="1"/>
</dbReference>
<gene>
    <name evidence="5" type="ORF">HOLleu_12303</name>
</gene>
<reference evidence="5" key="1">
    <citation type="submission" date="2021-10" db="EMBL/GenBank/DDBJ databases">
        <title>Tropical sea cucumber genome reveals ecological adaptation and Cuvierian tubules defense mechanism.</title>
        <authorList>
            <person name="Chen T."/>
        </authorList>
    </citation>
    <scope>NUCLEOTIDE SEQUENCE</scope>
    <source>
        <strain evidence="5">Nanhai2018</strain>
        <tissue evidence="5">Muscle</tissue>
    </source>
</reference>
<dbReference type="PROSITE" id="PS00615">
    <property type="entry name" value="C_TYPE_LECTIN_1"/>
    <property type="match status" value="1"/>
</dbReference>
<dbReference type="PANTHER" id="PTHR13802">
    <property type="entry name" value="MUCIN 4-RELATED"/>
    <property type="match status" value="1"/>
</dbReference>
<evidence type="ECO:0000256" key="2">
    <source>
        <dbReference type="SAM" id="SignalP"/>
    </source>
</evidence>
<dbReference type="InterPro" id="IPR001304">
    <property type="entry name" value="C-type_lectin-like"/>
</dbReference>
<dbReference type="Proteomes" id="UP001152320">
    <property type="component" value="Chromosome 5"/>
</dbReference>
<comment type="caution">
    <text evidence="5">The sequence shown here is derived from an EMBL/GenBank/DDBJ whole genome shotgun (WGS) entry which is preliminary data.</text>
</comment>
<dbReference type="OrthoDB" id="10070306at2759"/>
<feature type="signal peptide" evidence="2">
    <location>
        <begin position="1"/>
        <end position="19"/>
    </location>
</feature>
<dbReference type="Pfam" id="PF00059">
    <property type="entry name" value="Lectin_C"/>
    <property type="match status" value="1"/>
</dbReference>
<keyword evidence="2" id="KW-0732">Signal</keyword>
<organism evidence="5 6">
    <name type="scientific">Holothuria leucospilota</name>
    <name type="common">Black long sea cucumber</name>
    <name type="synonym">Mertensiothuria leucospilota</name>
    <dbReference type="NCBI Taxonomy" id="206669"/>
    <lineage>
        <taxon>Eukaryota</taxon>
        <taxon>Metazoa</taxon>
        <taxon>Echinodermata</taxon>
        <taxon>Eleutherozoa</taxon>
        <taxon>Echinozoa</taxon>
        <taxon>Holothuroidea</taxon>
        <taxon>Aspidochirotacea</taxon>
        <taxon>Aspidochirotida</taxon>
        <taxon>Holothuriidae</taxon>
        <taxon>Holothuria</taxon>
    </lineage>
</organism>
<dbReference type="GO" id="GO:0007160">
    <property type="term" value="P:cell-matrix adhesion"/>
    <property type="evidence" value="ECO:0007669"/>
    <property type="project" value="InterPro"/>
</dbReference>
<dbReference type="PROSITE" id="PS50041">
    <property type="entry name" value="C_TYPE_LECTIN_2"/>
    <property type="match status" value="1"/>
</dbReference>
<dbReference type="InterPro" id="IPR051495">
    <property type="entry name" value="Epithelial_Barrier/Signaling"/>
</dbReference>
<evidence type="ECO:0000259" key="3">
    <source>
        <dbReference type="PROSITE" id="PS50041"/>
    </source>
</evidence>
<sequence>MALVTRITIFSAFFSVLYAQSVLFPYGEEVGDDLMVEGDEATTSSIILSEDLIIFGDHVYTFHVNTNGVISVNNAFVTFYPKFIPFTISPDEPSFFIAPFYADIDTSGGRGNIYYRYVGRADENDYLFKRVQRMVDAAFFDIRFINKTFEGEFMLIVTWDSVSYFSEEDKANHTNTFQAVLISDGEVESYAIFNYENISWTTGVSPNSKANPDGTGGTPGAMAKVGFNYGDGVKGFMLNVSGTDDVINMDETSNIGIPGRWIFRLDQAEIEAPSETIRTRCLPGWTFLEIEYACYKFYNEHRNWWEADRKCKREGGQLATVTTPEKNDFIAGSITGGVKTWVGATRNPMNETLWEWITDEPWYFHKWRKREPNNWGDAEDCLNTNFVRPGLWNDHFCQNRKAFICEMIPIADESRGGEETS</sequence>
<accession>A0A9Q1CA02</accession>
<keyword evidence="1" id="KW-1015">Disulfide bond</keyword>
<dbReference type="CDD" id="cd00037">
    <property type="entry name" value="CLECT"/>
    <property type="match status" value="1"/>
</dbReference>
<dbReference type="SMART" id="SM00034">
    <property type="entry name" value="CLECT"/>
    <property type="match status" value="1"/>
</dbReference>
<evidence type="ECO:0000313" key="6">
    <source>
        <dbReference type="Proteomes" id="UP001152320"/>
    </source>
</evidence>
<dbReference type="InterPro" id="IPR018378">
    <property type="entry name" value="C-type_lectin_CS"/>
</dbReference>
<dbReference type="InterPro" id="IPR016186">
    <property type="entry name" value="C-type_lectin-like/link_sf"/>
</dbReference>
<proteinExistence type="predicted"/>
<dbReference type="PANTHER" id="PTHR13802:SF52">
    <property type="entry name" value="MUCIN-4"/>
    <property type="match status" value="1"/>
</dbReference>
<dbReference type="EMBL" id="JAIZAY010000005">
    <property type="protein sequence ID" value="KAJ8041477.1"/>
    <property type="molecule type" value="Genomic_DNA"/>
</dbReference>
<dbReference type="Gene3D" id="3.10.100.10">
    <property type="entry name" value="Mannose-Binding Protein A, subunit A"/>
    <property type="match status" value="1"/>
</dbReference>
<dbReference type="PROSITE" id="PS51220">
    <property type="entry name" value="NIDO"/>
    <property type="match status" value="1"/>
</dbReference>
<feature type="domain" description="NIDO" evidence="4">
    <location>
        <begin position="99"/>
        <end position="268"/>
    </location>
</feature>
<dbReference type="InterPro" id="IPR003886">
    <property type="entry name" value="NIDO_dom"/>
</dbReference>
<dbReference type="AlphaFoldDB" id="A0A9Q1CA02"/>
<evidence type="ECO:0000256" key="1">
    <source>
        <dbReference type="ARBA" id="ARBA00023157"/>
    </source>
</evidence>
<name>A0A9Q1CA02_HOLLE</name>
<dbReference type="SMART" id="SM00539">
    <property type="entry name" value="NIDO"/>
    <property type="match status" value="1"/>
</dbReference>
<evidence type="ECO:0000313" key="5">
    <source>
        <dbReference type="EMBL" id="KAJ8041477.1"/>
    </source>
</evidence>
<evidence type="ECO:0000259" key="4">
    <source>
        <dbReference type="PROSITE" id="PS51220"/>
    </source>
</evidence>
<protein>
    <submittedName>
        <fullName evidence="5">Alpha-tectorin</fullName>
    </submittedName>
</protein>
<feature type="chain" id="PRO_5040262900" evidence="2">
    <location>
        <begin position="20"/>
        <end position="421"/>
    </location>
</feature>